<dbReference type="Proteomes" id="UP000229784">
    <property type="component" value="Unassembled WGS sequence"/>
</dbReference>
<dbReference type="HAMAP" id="MF_00693">
    <property type="entry name" value="Transcrip_reg_TACO1"/>
    <property type="match status" value="1"/>
</dbReference>
<evidence type="ECO:0000259" key="7">
    <source>
        <dbReference type="Pfam" id="PF01709"/>
    </source>
</evidence>
<dbReference type="PANTHER" id="PTHR12532:SF6">
    <property type="entry name" value="TRANSCRIPTIONAL REGULATORY PROTEIN YEBC-RELATED"/>
    <property type="match status" value="1"/>
</dbReference>
<comment type="subcellular location">
    <subcellularLocation>
        <location evidence="6">Cytoplasm</location>
    </subcellularLocation>
</comment>
<keyword evidence="4 6" id="KW-0238">DNA-binding</keyword>
<dbReference type="SUPFAM" id="SSF75625">
    <property type="entry name" value="YebC-like"/>
    <property type="match status" value="1"/>
</dbReference>
<dbReference type="PANTHER" id="PTHR12532">
    <property type="entry name" value="TRANSLATIONAL ACTIVATOR OF CYTOCHROME C OXIDASE 1"/>
    <property type="match status" value="1"/>
</dbReference>
<dbReference type="Gene3D" id="3.30.70.980">
    <property type="match status" value="2"/>
</dbReference>
<keyword evidence="3 6" id="KW-0805">Transcription regulation</keyword>
<dbReference type="GO" id="GO:0003677">
    <property type="term" value="F:DNA binding"/>
    <property type="evidence" value="ECO:0007669"/>
    <property type="project" value="UniProtKB-UniRule"/>
</dbReference>
<feature type="domain" description="TACO1/YebC-like second and third" evidence="7">
    <location>
        <begin position="82"/>
        <end position="245"/>
    </location>
</feature>
<evidence type="ECO:0000256" key="5">
    <source>
        <dbReference type="ARBA" id="ARBA00023163"/>
    </source>
</evidence>
<dbReference type="Pfam" id="PF20772">
    <property type="entry name" value="TACO1_YebC_N"/>
    <property type="match status" value="1"/>
</dbReference>
<dbReference type="GO" id="GO:0005829">
    <property type="term" value="C:cytosol"/>
    <property type="evidence" value="ECO:0007669"/>
    <property type="project" value="TreeGrafter"/>
</dbReference>
<protein>
    <recommendedName>
        <fullName evidence="6">Probable transcriptional regulatory protein COT20_00215</fullName>
    </recommendedName>
</protein>
<dbReference type="NCBIfam" id="NF001030">
    <property type="entry name" value="PRK00110.1"/>
    <property type="match status" value="1"/>
</dbReference>
<keyword evidence="2 6" id="KW-0963">Cytoplasm</keyword>
<gene>
    <name evidence="9" type="ORF">COT20_00215</name>
</gene>
<keyword evidence="5 6" id="KW-0804">Transcription</keyword>
<dbReference type="InterPro" id="IPR049083">
    <property type="entry name" value="TACO1_YebC_N"/>
</dbReference>
<evidence type="ECO:0000256" key="3">
    <source>
        <dbReference type="ARBA" id="ARBA00023015"/>
    </source>
</evidence>
<dbReference type="InterPro" id="IPR017856">
    <property type="entry name" value="Integrase-like_N"/>
</dbReference>
<evidence type="ECO:0000259" key="8">
    <source>
        <dbReference type="Pfam" id="PF20772"/>
    </source>
</evidence>
<dbReference type="Gene3D" id="1.10.10.200">
    <property type="match status" value="1"/>
</dbReference>
<evidence type="ECO:0000256" key="6">
    <source>
        <dbReference type="HAMAP-Rule" id="MF_00693"/>
    </source>
</evidence>
<name>A0A2M6XVD8_9BACT</name>
<evidence type="ECO:0000256" key="4">
    <source>
        <dbReference type="ARBA" id="ARBA00023125"/>
    </source>
</evidence>
<reference evidence="10" key="1">
    <citation type="submission" date="2017-09" db="EMBL/GenBank/DDBJ databases">
        <title>Depth-based differentiation of microbial function through sediment-hosted aquifers and enrichment of novel symbionts in the deep terrestrial subsurface.</title>
        <authorList>
            <person name="Probst A.J."/>
            <person name="Ladd B."/>
            <person name="Jarett J.K."/>
            <person name="Geller-Mcgrath D.E."/>
            <person name="Sieber C.M.K."/>
            <person name="Emerson J.B."/>
            <person name="Anantharaman K."/>
            <person name="Thomas B.C."/>
            <person name="Malmstrom R."/>
            <person name="Stieglmeier M."/>
            <person name="Klingl A."/>
            <person name="Woyke T."/>
            <person name="Ryan C.M."/>
            <person name="Banfield J.F."/>
        </authorList>
    </citation>
    <scope>NUCLEOTIDE SEQUENCE [LARGE SCALE GENOMIC DNA]</scope>
</reference>
<evidence type="ECO:0000256" key="1">
    <source>
        <dbReference type="ARBA" id="ARBA00008724"/>
    </source>
</evidence>
<comment type="similarity">
    <text evidence="1 6">Belongs to the TACO1 family.</text>
</comment>
<dbReference type="InterPro" id="IPR002876">
    <property type="entry name" value="Transcrip_reg_TACO1-like"/>
</dbReference>
<organism evidence="9 10">
    <name type="scientific">bacterium (Candidatus Gribaldobacteria) CG08_land_8_20_14_0_20_39_15</name>
    <dbReference type="NCBI Taxonomy" id="2014273"/>
    <lineage>
        <taxon>Bacteria</taxon>
        <taxon>Candidatus Gribaldobacteria</taxon>
    </lineage>
</organism>
<dbReference type="AlphaFoldDB" id="A0A2M6XVD8"/>
<dbReference type="Pfam" id="PF01709">
    <property type="entry name" value="Transcrip_reg"/>
    <property type="match status" value="1"/>
</dbReference>
<comment type="caution">
    <text evidence="9">The sequence shown here is derived from an EMBL/GenBank/DDBJ whole genome shotgun (WGS) entry which is preliminary data.</text>
</comment>
<dbReference type="NCBIfam" id="NF009044">
    <property type="entry name" value="PRK12378.1"/>
    <property type="match status" value="1"/>
</dbReference>
<dbReference type="GO" id="GO:0006355">
    <property type="term" value="P:regulation of DNA-templated transcription"/>
    <property type="evidence" value="ECO:0007669"/>
    <property type="project" value="UniProtKB-UniRule"/>
</dbReference>
<evidence type="ECO:0000313" key="10">
    <source>
        <dbReference type="Proteomes" id="UP000229784"/>
    </source>
</evidence>
<evidence type="ECO:0000256" key="2">
    <source>
        <dbReference type="ARBA" id="ARBA00022490"/>
    </source>
</evidence>
<dbReference type="InterPro" id="IPR029072">
    <property type="entry name" value="YebC-like"/>
</dbReference>
<dbReference type="InterPro" id="IPR026564">
    <property type="entry name" value="Transcrip_reg_TACO1-like_dom3"/>
</dbReference>
<dbReference type="InterPro" id="IPR048300">
    <property type="entry name" value="TACO1_YebC-like_2nd/3rd_dom"/>
</dbReference>
<evidence type="ECO:0000313" key="9">
    <source>
        <dbReference type="EMBL" id="PIU16563.1"/>
    </source>
</evidence>
<sequence length="247" mass="28027">MSGHSHAKTVARTKNANNQKKGQIFSKIARVITVAARDGADPATNYKLRQALEEARKFSMPKENVERALKKGSGETDNEQLDEVFYECLGPNNISLILEGITDNKNRALGEVRQILQKYNFKLANEGSVKWQFEQRGIIIANLKLQNANWQNKENLELAAIEAGADDIKWFSEQTDEYLEINTKPENLEAVKKNLEQQGISIDSSSLGWVAKEEIRISVNDKEKIDRLFEELDDSETIQNIYSNLKN</sequence>
<dbReference type="EMBL" id="PEXQ01000007">
    <property type="protein sequence ID" value="PIU16563.1"/>
    <property type="molecule type" value="Genomic_DNA"/>
</dbReference>
<dbReference type="NCBIfam" id="TIGR01033">
    <property type="entry name" value="YebC/PmpR family DNA-binding transcriptional regulator"/>
    <property type="match status" value="1"/>
</dbReference>
<feature type="domain" description="TACO1/YebC-like N-terminal" evidence="8">
    <location>
        <begin position="6"/>
        <end position="75"/>
    </location>
</feature>
<accession>A0A2M6XVD8</accession>
<proteinExistence type="inferred from homology"/>